<feature type="domain" description="Alpha-L-rhamnosidase six-hairpin glycosidase" evidence="2">
    <location>
        <begin position="203"/>
        <end position="476"/>
    </location>
</feature>
<dbReference type="InterPro" id="IPR035398">
    <property type="entry name" value="Bac_rhamnosid_C"/>
</dbReference>
<dbReference type="Gene3D" id="1.50.10.10">
    <property type="match status" value="1"/>
</dbReference>
<dbReference type="EMBL" id="LT608328">
    <property type="protein sequence ID" value="SCM59046.1"/>
    <property type="molecule type" value="Genomic_DNA"/>
</dbReference>
<evidence type="ECO:0000256" key="1">
    <source>
        <dbReference type="SAM" id="SignalP"/>
    </source>
</evidence>
<dbReference type="AlphaFoldDB" id="A0A1G4G919"/>
<dbReference type="PANTHER" id="PTHR34987">
    <property type="entry name" value="C, PUTATIVE (AFU_ORTHOLOGUE AFUA_3G02880)-RELATED"/>
    <property type="match status" value="1"/>
</dbReference>
<keyword evidence="5" id="KW-1185">Reference proteome</keyword>
<dbReference type="Gene3D" id="2.60.420.10">
    <property type="entry name" value="Maltose phosphorylase, domain 3"/>
    <property type="match status" value="1"/>
</dbReference>
<feature type="signal peptide" evidence="1">
    <location>
        <begin position="1"/>
        <end position="20"/>
    </location>
</feature>
<dbReference type="RefSeq" id="WP_083373310.1">
    <property type="nucleotide sequence ID" value="NZ_JBMNSM010000056.1"/>
</dbReference>
<dbReference type="InterPro" id="IPR008928">
    <property type="entry name" value="6-hairpin_glycosidase_sf"/>
</dbReference>
<organism evidence="4 5">
    <name type="scientific">Petrimonas mucosa</name>
    <dbReference type="NCBI Taxonomy" id="1642646"/>
    <lineage>
        <taxon>Bacteria</taxon>
        <taxon>Pseudomonadati</taxon>
        <taxon>Bacteroidota</taxon>
        <taxon>Bacteroidia</taxon>
        <taxon>Bacteroidales</taxon>
        <taxon>Dysgonomonadaceae</taxon>
        <taxon>Petrimonas</taxon>
    </lineage>
</organism>
<protein>
    <submittedName>
        <fullName evidence="4">Alpha-L-rhamnosidase</fullName>
    </submittedName>
</protein>
<dbReference type="GO" id="GO:0005975">
    <property type="term" value="P:carbohydrate metabolic process"/>
    <property type="evidence" value="ECO:0007669"/>
    <property type="project" value="InterPro"/>
</dbReference>
<dbReference type="STRING" id="1642646.ING2E5A_2235"/>
<reference evidence="4 5" key="1">
    <citation type="submission" date="2016-08" db="EMBL/GenBank/DDBJ databases">
        <authorList>
            <person name="Seilhamer J.J."/>
        </authorList>
    </citation>
    <scope>NUCLEOTIDE SEQUENCE [LARGE SCALE GENOMIC DNA]</scope>
    <source>
        <strain evidence="4">ING2-E5A</strain>
    </source>
</reference>
<dbReference type="PANTHER" id="PTHR34987:SF6">
    <property type="entry name" value="ALPHA-L-RHAMNOSIDASE SIX-HAIRPIN GLYCOSIDASE DOMAIN-CONTAINING PROTEIN"/>
    <property type="match status" value="1"/>
</dbReference>
<sequence length="588" mass="64941">MKKIFLILPLIAALTTHATAQSNILKNQFKQGLTQDVITRSYVTPVKILWQSDTEGKQVINPEVLLTGYEGQLSTSGAGMCVLRSDDNRQASILLDFGTELYGGIEISAAIRGVKDPVKVRVRLGESVSEAMSDAIDNSRPGMQSATNEHSLRDFTLEIPWLGSIEIGNSGFRFARIDLLDKGVDLPIRAVRAIARYRDIPYLGSFKSSDERLNKIWETGAYTVHLNMQDYLWDGIKRDRLVWVGDMHPEVMTINTVFGDNDVVKKSLDFARNTTPLPGWMNGISSYSLWWIILHRDYYLHQGDLAYLKEQQAYLKKLVPQIAAKVSDGKENLDGGRFLDWPTAKNDEVIHSGLQALSLLAMEAGADIAGWVGDQELKKLCTTTANALKKHRPSDQGNKQAAALLSLVDLISPKKAAEVILKEGANGFATFYGYYMLEALAKAGKYQEAMDIISDYWGAMLDLGATTFWENFEYAESVNALPIDQLPISGKFNIHADGGDHCYIGLRGSLCHGWASGPTSWLTSHVLGIKVLEPGSKVVQIRPNLGKLQYAEGTYPTPLGTIKVKHVKQANGKVASEIEAPEGIKIIR</sequence>
<proteinExistence type="predicted"/>
<name>A0A1G4G919_9BACT</name>
<feature type="domain" description="Alpha-L-rhamnosidase C-terminal" evidence="3">
    <location>
        <begin position="528"/>
        <end position="583"/>
    </location>
</feature>
<dbReference type="Proteomes" id="UP000178485">
    <property type="component" value="Chromosome i"/>
</dbReference>
<gene>
    <name evidence="4" type="ORF">ING2E5A_2235</name>
</gene>
<dbReference type="Pfam" id="PF17390">
    <property type="entry name" value="Bac_rhamnosid_C"/>
    <property type="match status" value="1"/>
</dbReference>
<dbReference type="InterPro" id="IPR035396">
    <property type="entry name" value="Bac_rhamnosid6H"/>
</dbReference>
<evidence type="ECO:0000259" key="3">
    <source>
        <dbReference type="Pfam" id="PF17390"/>
    </source>
</evidence>
<accession>A0A1G4G919</accession>
<feature type="chain" id="PRO_5009603973" evidence="1">
    <location>
        <begin position="21"/>
        <end position="588"/>
    </location>
</feature>
<dbReference type="SUPFAM" id="SSF48208">
    <property type="entry name" value="Six-hairpin glycosidases"/>
    <property type="match status" value="1"/>
</dbReference>
<evidence type="ECO:0000313" key="5">
    <source>
        <dbReference type="Proteomes" id="UP000178485"/>
    </source>
</evidence>
<keyword evidence="1" id="KW-0732">Signal</keyword>
<evidence type="ECO:0000313" key="4">
    <source>
        <dbReference type="EMBL" id="SCM59046.1"/>
    </source>
</evidence>
<evidence type="ECO:0000259" key="2">
    <source>
        <dbReference type="Pfam" id="PF17389"/>
    </source>
</evidence>
<dbReference type="Pfam" id="PF17389">
    <property type="entry name" value="Bac_rhamnosid6H"/>
    <property type="match status" value="1"/>
</dbReference>
<dbReference type="KEGG" id="pmuc:ING2E5A_2235"/>
<dbReference type="InterPro" id="IPR012341">
    <property type="entry name" value="6hp_glycosidase-like_sf"/>
</dbReference>